<protein>
    <submittedName>
        <fullName evidence="3">BON domain-containing protein</fullName>
    </submittedName>
</protein>
<sequence>MKTTLTALFAALTFTVTLSAWSAIHTASSSAPVPASDMAVNTEVQRTLLSDAELRDFGLRVATRKGDVQLMGEVASQQQMERAITLARSISGVQAIHNHLSVQTANVA</sequence>
<dbReference type="Gene3D" id="3.30.1340.30">
    <property type="match status" value="1"/>
</dbReference>
<dbReference type="PANTHER" id="PTHR34606">
    <property type="entry name" value="BON DOMAIN-CONTAINING PROTEIN"/>
    <property type="match status" value="1"/>
</dbReference>
<reference evidence="3 4" key="1">
    <citation type="submission" date="2020-07" db="EMBL/GenBank/DDBJ databases">
        <title>Complete genome sequence of Chitinibacter sp. 2T18.</title>
        <authorList>
            <person name="Bae J.-W."/>
            <person name="Choi J.-W."/>
        </authorList>
    </citation>
    <scope>NUCLEOTIDE SEQUENCE [LARGE SCALE GENOMIC DNA]</scope>
    <source>
        <strain evidence="3 4">2T18</strain>
    </source>
</reference>
<accession>A0A7H9BHA4</accession>
<organism evidence="3 4">
    <name type="scientific">Chitinibacter bivalviorum</name>
    <dbReference type="NCBI Taxonomy" id="2739434"/>
    <lineage>
        <taxon>Bacteria</taxon>
        <taxon>Pseudomonadati</taxon>
        <taxon>Pseudomonadota</taxon>
        <taxon>Betaproteobacteria</taxon>
        <taxon>Neisseriales</taxon>
        <taxon>Chitinibacteraceae</taxon>
        <taxon>Chitinibacter</taxon>
    </lineage>
</organism>
<evidence type="ECO:0000313" key="3">
    <source>
        <dbReference type="EMBL" id="QLG88110.1"/>
    </source>
</evidence>
<dbReference type="Pfam" id="PF04972">
    <property type="entry name" value="BON"/>
    <property type="match status" value="1"/>
</dbReference>
<dbReference type="PROSITE" id="PS50914">
    <property type="entry name" value="BON"/>
    <property type="match status" value="1"/>
</dbReference>
<dbReference type="InterPro" id="IPR014004">
    <property type="entry name" value="Transpt-assoc_nodulatn_dom_bac"/>
</dbReference>
<dbReference type="AlphaFoldDB" id="A0A7H9BHA4"/>
<keyword evidence="4" id="KW-1185">Reference proteome</keyword>
<dbReference type="RefSeq" id="WP_179358189.1">
    <property type="nucleotide sequence ID" value="NZ_CP058627.1"/>
</dbReference>
<feature type="domain" description="BON" evidence="2">
    <location>
        <begin position="36"/>
        <end position="104"/>
    </location>
</feature>
<name>A0A7H9BHA4_9NEIS</name>
<dbReference type="KEGG" id="chiz:HQ393_07485"/>
<dbReference type="EMBL" id="CP058627">
    <property type="protein sequence ID" value="QLG88110.1"/>
    <property type="molecule type" value="Genomic_DNA"/>
</dbReference>
<dbReference type="InterPro" id="IPR007055">
    <property type="entry name" value="BON_dom"/>
</dbReference>
<keyword evidence="1" id="KW-0732">Signal</keyword>
<evidence type="ECO:0000259" key="2">
    <source>
        <dbReference type="PROSITE" id="PS50914"/>
    </source>
</evidence>
<evidence type="ECO:0000256" key="1">
    <source>
        <dbReference type="SAM" id="SignalP"/>
    </source>
</evidence>
<feature type="chain" id="PRO_5028854218" evidence="1">
    <location>
        <begin position="23"/>
        <end position="108"/>
    </location>
</feature>
<proteinExistence type="predicted"/>
<gene>
    <name evidence="3" type="ORF">HQ393_07485</name>
</gene>
<evidence type="ECO:0000313" key="4">
    <source>
        <dbReference type="Proteomes" id="UP000509597"/>
    </source>
</evidence>
<dbReference type="SMART" id="SM00749">
    <property type="entry name" value="BON"/>
    <property type="match status" value="1"/>
</dbReference>
<dbReference type="PANTHER" id="PTHR34606:SF15">
    <property type="entry name" value="BON DOMAIN-CONTAINING PROTEIN"/>
    <property type="match status" value="1"/>
</dbReference>
<feature type="signal peptide" evidence="1">
    <location>
        <begin position="1"/>
        <end position="22"/>
    </location>
</feature>
<dbReference type="Proteomes" id="UP000509597">
    <property type="component" value="Chromosome"/>
</dbReference>
<dbReference type="InterPro" id="IPR051686">
    <property type="entry name" value="Lipoprotein_DolP"/>
</dbReference>